<sequence>MPDPQINIGNMNIHGGQQNIGGHNTNIQHNTYAAPADQVRDLLTAIRTEHPDPAYAGREVEAIEGDLQEGTPQARSRIQTRLQALARSATDTRTVAEAAAAIGAIVATQWPF</sequence>
<dbReference type="EMBL" id="BOMI01000053">
    <property type="protein sequence ID" value="GID74223.1"/>
    <property type="molecule type" value="Genomic_DNA"/>
</dbReference>
<accession>A0ABQ3Y2M7</accession>
<organism evidence="1 2">
    <name type="scientific">Paractinoplanes deccanensis</name>
    <dbReference type="NCBI Taxonomy" id="113561"/>
    <lineage>
        <taxon>Bacteria</taxon>
        <taxon>Bacillati</taxon>
        <taxon>Actinomycetota</taxon>
        <taxon>Actinomycetes</taxon>
        <taxon>Micromonosporales</taxon>
        <taxon>Micromonosporaceae</taxon>
        <taxon>Paractinoplanes</taxon>
    </lineage>
</organism>
<evidence type="ECO:0000313" key="1">
    <source>
        <dbReference type="EMBL" id="GID74223.1"/>
    </source>
</evidence>
<dbReference type="RefSeq" id="WP_203762237.1">
    <property type="nucleotide sequence ID" value="NZ_BAAABO010000006.1"/>
</dbReference>
<evidence type="ECO:0000313" key="2">
    <source>
        <dbReference type="Proteomes" id="UP000609879"/>
    </source>
</evidence>
<keyword evidence="2" id="KW-1185">Reference proteome</keyword>
<gene>
    <name evidence="1" type="ORF">Ade02nite_28640</name>
</gene>
<protein>
    <submittedName>
        <fullName evidence="1">Uncharacterized protein</fullName>
    </submittedName>
</protein>
<reference evidence="1 2" key="1">
    <citation type="submission" date="2021-01" db="EMBL/GenBank/DDBJ databases">
        <title>Whole genome shotgun sequence of Actinoplanes deccanensis NBRC 13994.</title>
        <authorList>
            <person name="Komaki H."/>
            <person name="Tamura T."/>
        </authorList>
    </citation>
    <scope>NUCLEOTIDE SEQUENCE [LARGE SCALE GENOMIC DNA]</scope>
    <source>
        <strain evidence="1 2">NBRC 13994</strain>
    </source>
</reference>
<name>A0ABQ3Y2M7_9ACTN</name>
<dbReference type="Proteomes" id="UP000609879">
    <property type="component" value="Unassembled WGS sequence"/>
</dbReference>
<comment type="caution">
    <text evidence="1">The sequence shown here is derived from an EMBL/GenBank/DDBJ whole genome shotgun (WGS) entry which is preliminary data.</text>
</comment>
<proteinExistence type="predicted"/>